<keyword evidence="1" id="KW-1133">Transmembrane helix</keyword>
<keyword evidence="1" id="KW-0812">Transmembrane</keyword>
<evidence type="ECO:0000256" key="1">
    <source>
        <dbReference type="SAM" id="Phobius"/>
    </source>
</evidence>
<comment type="caution">
    <text evidence="2">The sequence shown here is derived from an EMBL/GenBank/DDBJ whole genome shotgun (WGS) entry which is preliminary data.</text>
</comment>
<feature type="transmembrane region" description="Helical" evidence="1">
    <location>
        <begin position="121"/>
        <end position="143"/>
    </location>
</feature>
<proteinExistence type="predicted"/>
<feature type="transmembrane region" description="Helical" evidence="1">
    <location>
        <begin position="49"/>
        <end position="66"/>
    </location>
</feature>
<evidence type="ECO:0000313" key="2">
    <source>
        <dbReference type="EMBL" id="OQS07759.1"/>
    </source>
</evidence>
<feature type="transmembrane region" description="Helical" evidence="1">
    <location>
        <begin position="26"/>
        <end position="43"/>
    </location>
</feature>
<evidence type="ECO:0000313" key="3">
    <source>
        <dbReference type="Proteomes" id="UP000243217"/>
    </source>
</evidence>
<evidence type="ECO:0008006" key="4">
    <source>
        <dbReference type="Google" id="ProtNLM"/>
    </source>
</evidence>
<organism evidence="2 3">
    <name type="scientific">Thraustotheca clavata</name>
    <dbReference type="NCBI Taxonomy" id="74557"/>
    <lineage>
        <taxon>Eukaryota</taxon>
        <taxon>Sar</taxon>
        <taxon>Stramenopiles</taxon>
        <taxon>Oomycota</taxon>
        <taxon>Saprolegniomycetes</taxon>
        <taxon>Saprolegniales</taxon>
        <taxon>Achlyaceae</taxon>
        <taxon>Thraustotheca</taxon>
    </lineage>
</organism>
<gene>
    <name evidence="2" type="ORF">THRCLA_20071</name>
</gene>
<dbReference type="AlphaFoldDB" id="A0A1W0AC80"/>
<keyword evidence="1" id="KW-0472">Membrane</keyword>
<keyword evidence="3" id="KW-1185">Reference proteome</keyword>
<sequence>MEKAPITIDHQGGLCEYPSRKPLQRVLVISIFIYVVSFAVTWYKIYWDTIISLFVVCLGYYAIYDYNTRPMGKAFDIFYYGSMVNIILHLVAFGILIANIVENQVQIVLNFRAVNSTTGMSAFLIVLELVYMTLSGYCIGLCYRLRCEISGVVEDPNEYHELL</sequence>
<accession>A0A1W0AC80</accession>
<dbReference type="EMBL" id="JNBS01000112">
    <property type="protein sequence ID" value="OQS07759.1"/>
    <property type="molecule type" value="Genomic_DNA"/>
</dbReference>
<feature type="transmembrane region" description="Helical" evidence="1">
    <location>
        <begin position="78"/>
        <end position="101"/>
    </location>
</feature>
<protein>
    <recommendedName>
        <fullName evidence="4">Transmembrane protein</fullName>
    </recommendedName>
</protein>
<reference evidence="2 3" key="1">
    <citation type="journal article" date="2014" name="Genome Biol. Evol.">
        <title>The secreted proteins of Achlya hypogyna and Thraustotheca clavata identify the ancestral oomycete secretome and reveal gene acquisitions by horizontal gene transfer.</title>
        <authorList>
            <person name="Misner I."/>
            <person name="Blouin N."/>
            <person name="Leonard G."/>
            <person name="Richards T.A."/>
            <person name="Lane C.E."/>
        </authorList>
    </citation>
    <scope>NUCLEOTIDE SEQUENCE [LARGE SCALE GENOMIC DNA]</scope>
    <source>
        <strain evidence="2 3">ATCC 34112</strain>
    </source>
</reference>
<dbReference type="Proteomes" id="UP000243217">
    <property type="component" value="Unassembled WGS sequence"/>
</dbReference>
<dbReference type="OrthoDB" id="166246at2759"/>
<name>A0A1W0AC80_9STRA</name>